<accession>A0A2J7ZYN7</accession>
<sequence length="89" mass="9377">MRSLVTHKKLKEIALSQQGELGELRTGLEKLRLRTYPTFVDMSAVPAAPQPPRRLPPDVKMATGSSPLSPPGASGGMGAGMDAGPPLRT</sequence>
<evidence type="ECO:0000256" key="1">
    <source>
        <dbReference type="SAM" id="MobiDB-lite"/>
    </source>
</evidence>
<dbReference type="Proteomes" id="UP000236333">
    <property type="component" value="Unassembled WGS sequence"/>
</dbReference>
<keyword evidence="3" id="KW-1185">Reference proteome</keyword>
<gene>
    <name evidence="2" type="ORF">TSOC_008377</name>
</gene>
<dbReference type="AlphaFoldDB" id="A0A2J7ZYN7"/>
<organism evidence="2 3">
    <name type="scientific">Tetrabaena socialis</name>
    <dbReference type="NCBI Taxonomy" id="47790"/>
    <lineage>
        <taxon>Eukaryota</taxon>
        <taxon>Viridiplantae</taxon>
        <taxon>Chlorophyta</taxon>
        <taxon>core chlorophytes</taxon>
        <taxon>Chlorophyceae</taxon>
        <taxon>CS clade</taxon>
        <taxon>Chlamydomonadales</taxon>
        <taxon>Tetrabaenaceae</taxon>
        <taxon>Tetrabaena</taxon>
    </lineage>
</organism>
<reference evidence="2 3" key="1">
    <citation type="journal article" date="2017" name="Mol. Biol. Evol.">
        <title>The 4-celled Tetrabaena socialis nuclear genome reveals the essential components for genetic control of cell number at the origin of multicellularity in the volvocine lineage.</title>
        <authorList>
            <person name="Featherston J."/>
            <person name="Arakaki Y."/>
            <person name="Hanschen E.R."/>
            <person name="Ferris P.J."/>
            <person name="Michod R.E."/>
            <person name="Olson B.J.S.C."/>
            <person name="Nozaki H."/>
            <person name="Durand P.M."/>
        </authorList>
    </citation>
    <scope>NUCLEOTIDE SEQUENCE [LARGE SCALE GENOMIC DNA]</scope>
    <source>
        <strain evidence="2 3">NIES-571</strain>
    </source>
</reference>
<comment type="caution">
    <text evidence="2">The sequence shown here is derived from an EMBL/GenBank/DDBJ whole genome shotgun (WGS) entry which is preliminary data.</text>
</comment>
<dbReference type="OrthoDB" id="535167at2759"/>
<feature type="region of interest" description="Disordered" evidence="1">
    <location>
        <begin position="44"/>
        <end position="89"/>
    </location>
</feature>
<proteinExistence type="predicted"/>
<dbReference type="EMBL" id="PGGS01000311">
    <property type="protein sequence ID" value="PNH05368.1"/>
    <property type="molecule type" value="Genomic_DNA"/>
</dbReference>
<evidence type="ECO:0000313" key="2">
    <source>
        <dbReference type="EMBL" id="PNH05368.1"/>
    </source>
</evidence>
<evidence type="ECO:0000313" key="3">
    <source>
        <dbReference type="Proteomes" id="UP000236333"/>
    </source>
</evidence>
<protein>
    <submittedName>
        <fullName evidence="2">Uncharacterized protein</fullName>
    </submittedName>
</protein>
<name>A0A2J7ZYN7_9CHLO</name>